<comment type="catalytic activity">
    <reaction evidence="12 13">
        <text>phosphoenolpyruvate + UDP-N-acetyl-alpha-D-glucosamine = UDP-N-acetyl-3-O-(1-carboxyvinyl)-alpha-D-glucosamine + phosphate</text>
        <dbReference type="Rhea" id="RHEA:18681"/>
        <dbReference type="ChEBI" id="CHEBI:43474"/>
        <dbReference type="ChEBI" id="CHEBI:57705"/>
        <dbReference type="ChEBI" id="CHEBI:58702"/>
        <dbReference type="ChEBI" id="CHEBI:68483"/>
        <dbReference type="EC" id="2.5.1.7"/>
    </reaction>
</comment>
<sequence>MVRPSGPLFGSVNIKGAKNSVLKLMAATLLAEGTHHLHNVPDITDVKIVAELLRRCGVSVSFAGEGHVIIEVPPTEKIVPRASLELVSKIRASVVVMGPLLARCNWVELAQPGGDDFGSRPIDYHIEGFSALGATFSERDGYLFGRTEGLTGSRVVLEFPSHTATDNILMAAVLAEGRTVIENAAREPEVIDLASMLISMGADIRGAGTSRIEVQGVPKLSPADHWVIPDRVEAASFLAAVAVAGGEVFLRGAREDHMEMLLRKVASVGVHIETTPQGILAKSEGKLKAVDVSTLPYPGVATDYQPLIVTMLSVADGTSVVSENLFSGRFRYVEELRKMGADIFTDGHHVVIRGTPRLKGARVQASDIRAGVALVVAALVADGETEISGVRHIDRGYERIEERLRALGADIERRSAQDLTGCADVG</sequence>
<dbReference type="EC" id="2.5.1.7" evidence="13"/>
<dbReference type="GO" id="GO:0051301">
    <property type="term" value="P:cell division"/>
    <property type="evidence" value="ECO:0007669"/>
    <property type="project" value="UniProtKB-KW"/>
</dbReference>
<feature type="domain" description="Enolpyruvate transferase" evidence="14">
    <location>
        <begin position="3"/>
        <end position="404"/>
    </location>
</feature>
<evidence type="ECO:0000256" key="4">
    <source>
        <dbReference type="ARBA" id="ARBA00022618"/>
    </source>
</evidence>
<comment type="similarity">
    <text evidence="11 13">Belongs to the EPSP synthase family. MurA subfamily.</text>
</comment>
<dbReference type="UniPathway" id="UPA00219"/>
<dbReference type="OrthoDB" id="9803760at2"/>
<evidence type="ECO:0000256" key="3">
    <source>
        <dbReference type="ARBA" id="ARBA00022490"/>
    </source>
</evidence>
<accession>A0A1M4XWN4</accession>
<comment type="subcellular location">
    <subcellularLocation>
        <location evidence="1 13">Cytoplasm</location>
    </subcellularLocation>
</comment>
<dbReference type="AlphaFoldDB" id="A0A1M4XWN4"/>
<keyword evidence="6 13" id="KW-0133">Cell shape</keyword>
<dbReference type="Proteomes" id="UP000184295">
    <property type="component" value="Unassembled WGS sequence"/>
</dbReference>
<dbReference type="SUPFAM" id="SSF55205">
    <property type="entry name" value="EPT/RTPC-like"/>
    <property type="match status" value="1"/>
</dbReference>
<dbReference type="GO" id="GO:0008760">
    <property type="term" value="F:UDP-N-acetylglucosamine 1-carboxyvinyltransferase activity"/>
    <property type="evidence" value="ECO:0007669"/>
    <property type="project" value="UniProtKB-UniRule"/>
</dbReference>
<dbReference type="GO" id="GO:0008360">
    <property type="term" value="P:regulation of cell shape"/>
    <property type="evidence" value="ECO:0007669"/>
    <property type="project" value="UniProtKB-KW"/>
</dbReference>
<evidence type="ECO:0000256" key="9">
    <source>
        <dbReference type="ARBA" id="ARBA00023316"/>
    </source>
</evidence>
<evidence type="ECO:0000313" key="15">
    <source>
        <dbReference type="EMBL" id="SHE97756.1"/>
    </source>
</evidence>
<evidence type="ECO:0000259" key="14">
    <source>
        <dbReference type="Pfam" id="PF00275"/>
    </source>
</evidence>
<evidence type="ECO:0000256" key="8">
    <source>
        <dbReference type="ARBA" id="ARBA00023306"/>
    </source>
</evidence>
<dbReference type="GO" id="GO:0005737">
    <property type="term" value="C:cytoplasm"/>
    <property type="evidence" value="ECO:0007669"/>
    <property type="project" value="UniProtKB-SubCell"/>
</dbReference>
<dbReference type="STRING" id="1121881.SAMN02745225_02159"/>
<dbReference type="InterPro" id="IPR005750">
    <property type="entry name" value="UDP_GlcNAc_COvinyl_MurA"/>
</dbReference>
<dbReference type="GO" id="GO:0071555">
    <property type="term" value="P:cell wall organization"/>
    <property type="evidence" value="ECO:0007669"/>
    <property type="project" value="UniProtKB-KW"/>
</dbReference>
<evidence type="ECO:0000256" key="11">
    <source>
        <dbReference type="ARBA" id="ARBA00038367"/>
    </source>
</evidence>
<feature type="binding site" evidence="13">
    <location>
        <position position="303"/>
    </location>
    <ligand>
        <name>UDP-N-acetyl-alpha-D-glucosamine</name>
        <dbReference type="ChEBI" id="CHEBI:57705"/>
    </ligand>
</feature>
<dbReference type="GO" id="GO:0019277">
    <property type="term" value="P:UDP-N-acetylgalactosamine biosynthetic process"/>
    <property type="evidence" value="ECO:0007669"/>
    <property type="project" value="InterPro"/>
</dbReference>
<dbReference type="EMBL" id="FQUL01000047">
    <property type="protein sequence ID" value="SHE97756.1"/>
    <property type="molecule type" value="Genomic_DNA"/>
</dbReference>
<dbReference type="Gene3D" id="3.65.10.10">
    <property type="entry name" value="Enolpyruvate transferase domain"/>
    <property type="match status" value="2"/>
</dbReference>
<dbReference type="HAMAP" id="MF_00111">
    <property type="entry name" value="MurA"/>
    <property type="match status" value="1"/>
</dbReference>
<evidence type="ECO:0000256" key="7">
    <source>
        <dbReference type="ARBA" id="ARBA00022984"/>
    </source>
</evidence>
<evidence type="ECO:0000256" key="6">
    <source>
        <dbReference type="ARBA" id="ARBA00022960"/>
    </source>
</evidence>
<evidence type="ECO:0000256" key="2">
    <source>
        <dbReference type="ARBA" id="ARBA00004752"/>
    </source>
</evidence>
<dbReference type="PANTHER" id="PTHR43783">
    <property type="entry name" value="UDP-N-ACETYLGLUCOSAMINE 1-CARBOXYVINYLTRANSFERASE"/>
    <property type="match status" value="1"/>
</dbReference>
<comment type="function">
    <text evidence="10 13">Cell wall formation. Adds enolpyruvyl to UDP-N-acetylglucosamine.</text>
</comment>
<protein>
    <recommendedName>
        <fullName evidence="13">UDP-N-acetylglucosamine 1-carboxyvinyltransferase</fullName>
        <ecNumber evidence="13">2.5.1.7</ecNumber>
    </recommendedName>
    <alternativeName>
        <fullName evidence="13">Enoylpyruvate transferase</fullName>
    </alternativeName>
    <alternativeName>
        <fullName evidence="13">UDP-N-acetylglucosamine enolpyruvyl transferase</fullName>
        <shortName evidence="13">EPT</shortName>
    </alternativeName>
</protein>
<reference evidence="16" key="1">
    <citation type="submission" date="2016-11" db="EMBL/GenBank/DDBJ databases">
        <authorList>
            <person name="Varghese N."/>
            <person name="Submissions S."/>
        </authorList>
    </citation>
    <scope>NUCLEOTIDE SEQUENCE [LARGE SCALE GENOMIC DNA]</scope>
    <source>
        <strain evidence="16">DSM 19514</strain>
    </source>
</reference>
<evidence type="ECO:0000256" key="13">
    <source>
        <dbReference type="HAMAP-Rule" id="MF_00111"/>
    </source>
</evidence>
<evidence type="ECO:0000256" key="5">
    <source>
        <dbReference type="ARBA" id="ARBA00022679"/>
    </source>
</evidence>
<keyword evidence="9 13" id="KW-0961">Cell wall biogenesis/degradation</keyword>
<evidence type="ECO:0000256" key="10">
    <source>
        <dbReference type="ARBA" id="ARBA00037534"/>
    </source>
</evidence>
<dbReference type="InterPro" id="IPR001986">
    <property type="entry name" value="Enolpyruvate_Tfrase_dom"/>
</dbReference>
<feature type="binding site" evidence="13">
    <location>
        <begin position="18"/>
        <end position="19"/>
    </location>
    <ligand>
        <name>phosphoenolpyruvate</name>
        <dbReference type="ChEBI" id="CHEBI:58702"/>
    </ligand>
</feature>
<dbReference type="NCBIfam" id="TIGR01072">
    <property type="entry name" value="murA"/>
    <property type="match status" value="1"/>
</dbReference>
<dbReference type="GO" id="GO:0009252">
    <property type="term" value="P:peptidoglycan biosynthetic process"/>
    <property type="evidence" value="ECO:0007669"/>
    <property type="project" value="UniProtKB-UniRule"/>
</dbReference>
<feature type="active site" description="Proton donor" evidence="13">
    <location>
        <position position="115"/>
    </location>
</feature>
<dbReference type="CDD" id="cd01555">
    <property type="entry name" value="UdpNAET"/>
    <property type="match status" value="1"/>
</dbReference>
<keyword evidence="7 13" id="KW-0573">Peptidoglycan synthesis</keyword>
<gene>
    <name evidence="13" type="primary">murA</name>
    <name evidence="15" type="ORF">SAMN02745225_02159</name>
</gene>
<keyword evidence="16" id="KW-1185">Reference proteome</keyword>
<dbReference type="InterPro" id="IPR013792">
    <property type="entry name" value="RNA3'P_cycl/enolpyr_Trfase_a/b"/>
</dbReference>
<comment type="pathway">
    <text evidence="2 13">Cell wall biogenesis; peptidoglycan biosynthesis.</text>
</comment>
<evidence type="ECO:0000256" key="1">
    <source>
        <dbReference type="ARBA" id="ARBA00004496"/>
    </source>
</evidence>
<comment type="caution">
    <text evidence="13">Lacks conserved residue(s) required for the propagation of feature annotation.</text>
</comment>
<dbReference type="InterPro" id="IPR036968">
    <property type="entry name" value="Enolpyruvate_Tfrase_sf"/>
</dbReference>
<keyword evidence="3 13" id="KW-0963">Cytoplasm</keyword>
<feature type="binding site" evidence="13">
    <location>
        <position position="91"/>
    </location>
    <ligand>
        <name>UDP-N-acetyl-alpha-D-glucosamine</name>
        <dbReference type="ChEBI" id="CHEBI:57705"/>
    </ligand>
</feature>
<feature type="binding site" evidence="13">
    <location>
        <position position="325"/>
    </location>
    <ligand>
        <name>UDP-N-acetyl-alpha-D-glucosamine</name>
        <dbReference type="ChEBI" id="CHEBI:57705"/>
    </ligand>
</feature>
<keyword evidence="5 13" id="KW-0808">Transferase</keyword>
<keyword evidence="4 13" id="KW-0132">Cell division</keyword>
<organism evidence="15 16">
    <name type="scientific">Ferrithrix thermotolerans DSM 19514</name>
    <dbReference type="NCBI Taxonomy" id="1121881"/>
    <lineage>
        <taxon>Bacteria</taxon>
        <taxon>Bacillati</taxon>
        <taxon>Actinomycetota</taxon>
        <taxon>Acidimicrobiia</taxon>
        <taxon>Acidimicrobiales</taxon>
        <taxon>Acidimicrobiaceae</taxon>
        <taxon>Ferrithrix</taxon>
    </lineage>
</organism>
<dbReference type="NCBIfam" id="NF006873">
    <property type="entry name" value="PRK09369.1"/>
    <property type="match status" value="1"/>
</dbReference>
<proteinExistence type="inferred from homology"/>
<keyword evidence="8 13" id="KW-0131">Cell cycle</keyword>
<dbReference type="Pfam" id="PF00275">
    <property type="entry name" value="EPSP_synthase"/>
    <property type="match status" value="1"/>
</dbReference>
<evidence type="ECO:0000313" key="16">
    <source>
        <dbReference type="Proteomes" id="UP000184295"/>
    </source>
</evidence>
<name>A0A1M4XWN4_9ACTN</name>
<evidence type="ECO:0000256" key="12">
    <source>
        <dbReference type="ARBA" id="ARBA00047527"/>
    </source>
</evidence>
<dbReference type="InterPro" id="IPR050068">
    <property type="entry name" value="MurA_subfamily"/>
</dbReference>
<dbReference type="PANTHER" id="PTHR43783:SF1">
    <property type="entry name" value="UDP-N-ACETYLGLUCOSAMINE 1-CARBOXYVINYLTRANSFERASE"/>
    <property type="match status" value="1"/>
</dbReference>